<feature type="region of interest" description="Disordered" evidence="5">
    <location>
        <begin position="1"/>
        <end position="33"/>
    </location>
</feature>
<dbReference type="AlphaFoldDB" id="A0A1T4LXS7"/>
<dbReference type="PRINTS" id="PR00046">
    <property type="entry name" value="SIGMA70FCT"/>
</dbReference>
<reference evidence="9 10" key="1">
    <citation type="submission" date="2017-02" db="EMBL/GenBank/DDBJ databases">
        <authorList>
            <person name="Peterson S.W."/>
        </authorList>
    </citation>
    <scope>NUCLEOTIDE SEQUENCE [LARGE SCALE GENOMIC DNA]</scope>
    <source>
        <strain evidence="9 10">DSM 45154</strain>
    </source>
</reference>
<dbReference type="NCBIfam" id="TIGR02937">
    <property type="entry name" value="sigma70-ECF"/>
    <property type="match status" value="1"/>
</dbReference>
<dbReference type="InterPro" id="IPR007630">
    <property type="entry name" value="RNA_pol_sigma70_r4"/>
</dbReference>
<dbReference type="InterPro" id="IPR014284">
    <property type="entry name" value="RNA_pol_sigma-70_dom"/>
</dbReference>
<dbReference type="InterPro" id="IPR007624">
    <property type="entry name" value="RNA_pol_sigma70_r3"/>
</dbReference>
<evidence type="ECO:0000256" key="1">
    <source>
        <dbReference type="ARBA" id="ARBA00023015"/>
    </source>
</evidence>
<accession>A0A1T4LXS7</accession>
<dbReference type="PANTHER" id="PTHR30385:SF4">
    <property type="entry name" value="RNA POLYMERASE SIGMA-E FACTOR"/>
    <property type="match status" value="1"/>
</dbReference>
<gene>
    <name evidence="9" type="ORF">SAMN02745673_00863</name>
</gene>
<dbReference type="Gene3D" id="1.20.120.1810">
    <property type="match status" value="1"/>
</dbReference>
<protein>
    <submittedName>
        <fullName evidence="9">RNA polymerase sigma-B factor</fullName>
    </submittedName>
</protein>
<dbReference type="EMBL" id="FUWS01000002">
    <property type="protein sequence ID" value="SJZ59530.1"/>
    <property type="molecule type" value="Genomic_DNA"/>
</dbReference>
<evidence type="ECO:0000256" key="4">
    <source>
        <dbReference type="ARBA" id="ARBA00023163"/>
    </source>
</evidence>
<evidence type="ECO:0000259" key="7">
    <source>
        <dbReference type="Pfam" id="PF04542"/>
    </source>
</evidence>
<dbReference type="InterPro" id="IPR007627">
    <property type="entry name" value="RNA_pol_sigma70_r2"/>
</dbReference>
<dbReference type="RefSeq" id="WP_078760272.1">
    <property type="nucleotide sequence ID" value="NZ_FUWS01000002.1"/>
</dbReference>
<keyword evidence="2" id="KW-0731">Sigma factor</keyword>
<keyword evidence="1" id="KW-0805">Transcription regulation</keyword>
<organism evidence="9 10">
    <name type="scientific">Marinactinospora thermotolerans DSM 45154</name>
    <dbReference type="NCBI Taxonomy" id="1122192"/>
    <lineage>
        <taxon>Bacteria</taxon>
        <taxon>Bacillati</taxon>
        <taxon>Actinomycetota</taxon>
        <taxon>Actinomycetes</taxon>
        <taxon>Streptosporangiales</taxon>
        <taxon>Nocardiopsidaceae</taxon>
        <taxon>Marinactinospora</taxon>
    </lineage>
</organism>
<dbReference type="Proteomes" id="UP000190637">
    <property type="component" value="Unassembled WGS sequence"/>
</dbReference>
<dbReference type="Pfam" id="PF04542">
    <property type="entry name" value="Sigma70_r2"/>
    <property type="match status" value="1"/>
</dbReference>
<dbReference type="OrthoDB" id="9804285at2"/>
<keyword evidence="10" id="KW-1185">Reference proteome</keyword>
<keyword evidence="3" id="KW-0238">DNA-binding</keyword>
<dbReference type="STRING" id="1122192.SAMN02745673_00863"/>
<feature type="domain" description="RNA polymerase sigma-70 region 3" evidence="6">
    <location>
        <begin position="138"/>
        <end position="210"/>
    </location>
</feature>
<evidence type="ECO:0000313" key="9">
    <source>
        <dbReference type="EMBL" id="SJZ59530.1"/>
    </source>
</evidence>
<evidence type="ECO:0000256" key="2">
    <source>
        <dbReference type="ARBA" id="ARBA00023082"/>
    </source>
</evidence>
<feature type="domain" description="RNA polymerase sigma-70 region 2" evidence="7">
    <location>
        <begin position="60"/>
        <end position="128"/>
    </location>
</feature>
<name>A0A1T4LXS7_9ACTN</name>
<dbReference type="InterPro" id="IPR000943">
    <property type="entry name" value="RNA_pol_sigma70"/>
</dbReference>
<dbReference type="Gene3D" id="1.20.140.160">
    <property type="match status" value="1"/>
</dbReference>
<dbReference type="Pfam" id="PF04539">
    <property type="entry name" value="Sigma70_r3"/>
    <property type="match status" value="1"/>
</dbReference>
<dbReference type="InterPro" id="IPR013324">
    <property type="entry name" value="RNA_pol_sigma_r3/r4-like"/>
</dbReference>
<dbReference type="SUPFAM" id="SSF88659">
    <property type="entry name" value="Sigma3 and sigma4 domains of RNA polymerase sigma factors"/>
    <property type="match status" value="2"/>
</dbReference>
<dbReference type="Pfam" id="PF04545">
    <property type="entry name" value="Sigma70_r4"/>
    <property type="match status" value="1"/>
</dbReference>
<dbReference type="GO" id="GO:0016987">
    <property type="term" value="F:sigma factor activity"/>
    <property type="evidence" value="ECO:0007669"/>
    <property type="project" value="UniProtKB-KW"/>
</dbReference>
<dbReference type="CDD" id="cd06171">
    <property type="entry name" value="Sigma70_r4"/>
    <property type="match status" value="1"/>
</dbReference>
<dbReference type="GO" id="GO:0006352">
    <property type="term" value="P:DNA-templated transcription initiation"/>
    <property type="evidence" value="ECO:0007669"/>
    <property type="project" value="InterPro"/>
</dbReference>
<dbReference type="NCBIfam" id="TIGR02980">
    <property type="entry name" value="SigBFG"/>
    <property type="match status" value="1"/>
</dbReference>
<dbReference type="GO" id="GO:0003677">
    <property type="term" value="F:DNA binding"/>
    <property type="evidence" value="ECO:0007669"/>
    <property type="project" value="UniProtKB-KW"/>
</dbReference>
<proteinExistence type="predicted"/>
<dbReference type="PANTHER" id="PTHR30385">
    <property type="entry name" value="SIGMA FACTOR F FLAGELLAR"/>
    <property type="match status" value="1"/>
</dbReference>
<evidence type="ECO:0000259" key="6">
    <source>
        <dbReference type="Pfam" id="PF04539"/>
    </source>
</evidence>
<sequence length="280" mass="30694">MSSSTPPALAPSPSSPEPTREDHLPPAAAQQEASAEDLLATLAELPPGDPAREVIRARIVEMHAHIVRREAGRYRQRGEPMEDLVQVAMVGLLKAIRGFDPNYGKRFVSYLLPMVTGELKRHFRDSTWAIRVPRRHQERRSELNRVVAELTQRAGRTPSLTEIAAALDLDVADTMELIDAAAAYSALSLDAPFGEAGADTTLGDTIGDTDTDLEGVVDRHALYAAITHLPPRDRRVLLLRFFGNKTQSEIAGVMGISQMQVSRVLSATLQRLRSTMLDSS</sequence>
<evidence type="ECO:0000256" key="5">
    <source>
        <dbReference type="SAM" id="MobiDB-lite"/>
    </source>
</evidence>
<dbReference type="InterPro" id="IPR014322">
    <property type="entry name" value="RNA_pol_sigma-B/F/G"/>
</dbReference>
<keyword evidence="4" id="KW-0804">Transcription</keyword>
<feature type="domain" description="RNA polymerase sigma-70 region 4" evidence="8">
    <location>
        <begin position="225"/>
        <end position="273"/>
    </location>
</feature>
<evidence type="ECO:0000259" key="8">
    <source>
        <dbReference type="Pfam" id="PF04545"/>
    </source>
</evidence>
<evidence type="ECO:0000313" key="10">
    <source>
        <dbReference type="Proteomes" id="UP000190637"/>
    </source>
</evidence>
<evidence type="ECO:0000256" key="3">
    <source>
        <dbReference type="ARBA" id="ARBA00023125"/>
    </source>
</evidence>
<dbReference type="InterPro" id="IPR013325">
    <property type="entry name" value="RNA_pol_sigma_r2"/>
</dbReference>
<dbReference type="SUPFAM" id="SSF88946">
    <property type="entry name" value="Sigma2 domain of RNA polymerase sigma factors"/>
    <property type="match status" value="1"/>
</dbReference>